<keyword evidence="2" id="KW-1185">Reference proteome</keyword>
<organism evidence="1 2">
    <name type="scientific">Rhizopus azygosporus</name>
    <name type="common">Rhizopus microsporus var. azygosporus</name>
    <dbReference type="NCBI Taxonomy" id="86630"/>
    <lineage>
        <taxon>Eukaryota</taxon>
        <taxon>Fungi</taxon>
        <taxon>Fungi incertae sedis</taxon>
        <taxon>Mucoromycota</taxon>
        <taxon>Mucoromycotina</taxon>
        <taxon>Mucoromycetes</taxon>
        <taxon>Mucorales</taxon>
        <taxon>Mucorineae</taxon>
        <taxon>Rhizopodaceae</taxon>
        <taxon>Rhizopus</taxon>
    </lineage>
</organism>
<dbReference type="EMBL" id="PJQL01000742">
    <property type="protein sequence ID" value="RCH93097.1"/>
    <property type="molecule type" value="Genomic_DNA"/>
</dbReference>
<protein>
    <submittedName>
        <fullName evidence="1">Uncharacterized protein</fullName>
    </submittedName>
</protein>
<dbReference type="Proteomes" id="UP000252139">
    <property type="component" value="Unassembled WGS sequence"/>
</dbReference>
<dbReference type="STRING" id="86630.A0A367JT32"/>
<accession>A0A367JT32</accession>
<sequence length="115" mass="13467">MDENVSYLDLPKSFKVNQKTSTLDAETGEEEESLKEIKRELIDHAVSVEEIKEVLSQQYAVRDTLKNLYYSSKRVKVERTKQIQQKRFKLKLCTSEQRFISDQNGNNTILKSPRL</sequence>
<dbReference type="AlphaFoldDB" id="A0A367JT32"/>
<comment type="caution">
    <text evidence="1">The sequence shown here is derived from an EMBL/GenBank/DDBJ whole genome shotgun (WGS) entry which is preliminary data.</text>
</comment>
<proteinExistence type="predicted"/>
<evidence type="ECO:0000313" key="2">
    <source>
        <dbReference type="Proteomes" id="UP000252139"/>
    </source>
</evidence>
<evidence type="ECO:0000313" key="1">
    <source>
        <dbReference type="EMBL" id="RCH93097.1"/>
    </source>
</evidence>
<reference evidence="1 2" key="1">
    <citation type="journal article" date="2018" name="G3 (Bethesda)">
        <title>Phylogenetic and Phylogenomic Definition of Rhizopus Species.</title>
        <authorList>
            <person name="Gryganskyi A.P."/>
            <person name="Golan J."/>
            <person name="Dolatabadi S."/>
            <person name="Mondo S."/>
            <person name="Robb S."/>
            <person name="Idnurm A."/>
            <person name="Muszewska A."/>
            <person name="Steczkiewicz K."/>
            <person name="Masonjones S."/>
            <person name="Liao H.L."/>
            <person name="Gajdeczka M.T."/>
            <person name="Anike F."/>
            <person name="Vuek A."/>
            <person name="Anishchenko I.M."/>
            <person name="Voigt K."/>
            <person name="de Hoog G.S."/>
            <person name="Smith M.E."/>
            <person name="Heitman J."/>
            <person name="Vilgalys R."/>
            <person name="Stajich J.E."/>
        </authorList>
    </citation>
    <scope>NUCLEOTIDE SEQUENCE [LARGE SCALE GENOMIC DNA]</scope>
    <source>
        <strain evidence="1 2">CBS 357.93</strain>
    </source>
</reference>
<gene>
    <name evidence="1" type="ORF">CU097_012943</name>
</gene>
<name>A0A367JT32_RHIAZ</name>